<keyword evidence="3" id="KW-1185">Reference proteome</keyword>
<reference evidence="4" key="1">
    <citation type="submission" date="2025-08" db="UniProtKB">
        <authorList>
            <consortium name="RefSeq"/>
        </authorList>
    </citation>
    <scope>IDENTIFICATION</scope>
    <source>
        <strain evidence="4">Mau12</strain>
        <tissue evidence="4">Whole Body</tissue>
    </source>
</reference>
<evidence type="ECO:0000313" key="3">
    <source>
        <dbReference type="Proteomes" id="UP000515162"/>
    </source>
</evidence>
<dbReference type="AlphaFoldDB" id="A0A6P8JZE0"/>
<feature type="region of interest" description="Disordered" evidence="1">
    <location>
        <begin position="26"/>
        <end position="49"/>
    </location>
</feature>
<feature type="domain" description="DUF4485" evidence="2">
    <location>
        <begin position="85"/>
        <end position="130"/>
    </location>
</feature>
<evidence type="ECO:0000313" key="4">
    <source>
        <dbReference type="RefSeq" id="XP_033161723.1"/>
    </source>
</evidence>
<dbReference type="GeneID" id="117141992"/>
<evidence type="ECO:0000256" key="1">
    <source>
        <dbReference type="SAM" id="MobiDB-lite"/>
    </source>
</evidence>
<accession>A0A6P8JZE0</accession>
<dbReference type="Pfam" id="PF14846">
    <property type="entry name" value="DUF4485"/>
    <property type="match status" value="1"/>
</dbReference>
<sequence length="358" mass="40532">MPDSKVASNRRKSNSHASLLLTTSSTHVQHAESHASGHRGSVRAADENDQNSSLLSNDFVLMLDSSPSPQDVFCENTPEFRTSWLWLNKLTTMHCHTLYELRMRNAYMSHFSVCLNQRRLTGVFEQPPPAELAWVDFSEKPEAQQCPNLTEMQRSCDLNQSSLAAVTSSSSSCDCSGKRSTSEYWDTFSNCARPSGGTSESISKPQLQTMRRLLPSVPTTSDNDVRQLYKNQKANFRSNQSSTSATQSSTSRSQSSPSKFSLRSHKPNAFQNSDSQKSPEDVRKRMIDLMELIRMELRGEPILDNKDILEEELKRYRNFFELHLQDGLNFDPPSNSGRVHVLLNMQKDLIRMLNEDLA</sequence>
<feature type="compositionally biased region" description="Low complexity" evidence="1">
    <location>
        <begin position="237"/>
        <end position="261"/>
    </location>
</feature>
<dbReference type="Proteomes" id="UP000515162">
    <property type="component" value="Chromosome 3L"/>
</dbReference>
<dbReference type="RefSeq" id="XP_033161723.1">
    <property type="nucleotide sequence ID" value="XM_033305832.1"/>
</dbReference>
<organism evidence="3 4">
    <name type="scientific">Drosophila mauritiana</name>
    <name type="common">Fruit fly</name>
    <dbReference type="NCBI Taxonomy" id="7226"/>
    <lineage>
        <taxon>Eukaryota</taxon>
        <taxon>Metazoa</taxon>
        <taxon>Ecdysozoa</taxon>
        <taxon>Arthropoda</taxon>
        <taxon>Hexapoda</taxon>
        <taxon>Insecta</taxon>
        <taxon>Pterygota</taxon>
        <taxon>Neoptera</taxon>
        <taxon>Endopterygota</taxon>
        <taxon>Diptera</taxon>
        <taxon>Brachycera</taxon>
        <taxon>Muscomorpha</taxon>
        <taxon>Ephydroidea</taxon>
        <taxon>Drosophilidae</taxon>
        <taxon>Drosophila</taxon>
        <taxon>Sophophora</taxon>
    </lineage>
</organism>
<feature type="region of interest" description="Disordered" evidence="1">
    <location>
        <begin position="232"/>
        <end position="281"/>
    </location>
</feature>
<dbReference type="InterPro" id="IPR027831">
    <property type="entry name" value="DUF4485"/>
</dbReference>
<protein>
    <submittedName>
        <fullName evidence="4">Uncharacterized protein LOC117141992</fullName>
    </submittedName>
</protein>
<name>A0A6P8JZE0_DROMA</name>
<proteinExistence type="predicted"/>
<gene>
    <name evidence="4" type="primary">LOC117141992</name>
</gene>
<evidence type="ECO:0000259" key="2">
    <source>
        <dbReference type="Pfam" id="PF14846"/>
    </source>
</evidence>